<keyword evidence="1" id="KW-0812">Transmembrane</keyword>
<proteinExistence type="predicted"/>
<sequence>MEVHVMSTSNVSSHAVIVEPITIFSPFEFFVDVIIPLFFKFSWIFFPVKSTFNFT</sequence>
<name>A0A0F7LAR9_9VIRU</name>
<keyword evidence="1" id="KW-1133">Transmembrane helix</keyword>
<dbReference type="EMBL" id="KR029607">
    <property type="protein sequence ID" value="AKH48643.1"/>
    <property type="molecule type" value="Genomic_DNA"/>
</dbReference>
<reference evidence="2" key="1">
    <citation type="journal article" date="2015" name="Front. Microbiol.">
        <title>Combining genomic sequencing methods to explore viral diversity and reveal potential virus-host interactions.</title>
        <authorList>
            <person name="Chow C.E."/>
            <person name="Winget D.M."/>
            <person name="White R.A.III."/>
            <person name="Hallam S.J."/>
            <person name="Suttle C.A."/>
        </authorList>
    </citation>
    <scope>NUCLEOTIDE SEQUENCE</scope>
    <source>
        <strain evidence="2">Oxic3_1</strain>
    </source>
</reference>
<evidence type="ECO:0000256" key="1">
    <source>
        <dbReference type="SAM" id="Phobius"/>
    </source>
</evidence>
<protein>
    <submittedName>
        <fullName evidence="2">Uncharacterized protein</fullName>
    </submittedName>
</protein>
<feature type="transmembrane region" description="Helical" evidence="1">
    <location>
        <begin position="29"/>
        <end position="48"/>
    </location>
</feature>
<evidence type="ECO:0000313" key="2">
    <source>
        <dbReference type="EMBL" id="AKH48643.1"/>
    </source>
</evidence>
<organism evidence="2">
    <name type="scientific">uncultured marine virus</name>
    <dbReference type="NCBI Taxonomy" id="186617"/>
    <lineage>
        <taxon>Viruses</taxon>
        <taxon>environmental samples</taxon>
    </lineage>
</organism>
<keyword evidence="1" id="KW-0472">Membrane</keyword>
<reference evidence="2" key="2">
    <citation type="submission" date="2015-03" db="EMBL/GenBank/DDBJ databases">
        <authorList>
            <person name="Chow C.-E.T."/>
            <person name="Winget D.M."/>
            <person name="White R.A.III."/>
            <person name="Hallam S.J."/>
            <person name="Suttle C.A."/>
        </authorList>
    </citation>
    <scope>NUCLEOTIDE SEQUENCE</scope>
    <source>
        <strain evidence="2">Oxic3_1</strain>
    </source>
</reference>
<accession>A0A0F7LAR9</accession>